<dbReference type="InterPro" id="IPR013785">
    <property type="entry name" value="Aldolase_TIM"/>
</dbReference>
<dbReference type="AlphaFoldDB" id="A0A1F6NLS1"/>
<dbReference type="SFLD" id="SFLDG01067">
    <property type="entry name" value="SPASM/twitch_domain_containing"/>
    <property type="match status" value="1"/>
</dbReference>
<organism evidence="5 6">
    <name type="scientific">Candidatus Magasanikbacteria bacterium RIFOXYA2_FULL_44_8</name>
    <dbReference type="NCBI Taxonomy" id="1798696"/>
    <lineage>
        <taxon>Bacteria</taxon>
        <taxon>Candidatus Magasanikiibacteriota</taxon>
    </lineage>
</organism>
<comment type="caution">
    <text evidence="5">The sequence shown here is derived from an EMBL/GenBank/DDBJ whole genome shotgun (WGS) entry which is preliminary data.</text>
</comment>
<keyword evidence="2" id="KW-0479">Metal-binding</keyword>
<gene>
    <name evidence="5" type="ORF">A2261_01810</name>
</gene>
<dbReference type="PANTHER" id="PTHR11228:SF34">
    <property type="entry name" value="TUNGSTEN-CONTAINING ALDEHYDE FERREDOXIN OXIDOREDUCTASE COFACTOR MODIFYING PROTEIN"/>
    <property type="match status" value="1"/>
</dbReference>
<dbReference type="InterPro" id="IPR007197">
    <property type="entry name" value="rSAM"/>
</dbReference>
<dbReference type="Proteomes" id="UP000177803">
    <property type="component" value="Unassembled WGS sequence"/>
</dbReference>
<dbReference type="SUPFAM" id="SSF102114">
    <property type="entry name" value="Radical SAM enzymes"/>
    <property type="match status" value="1"/>
</dbReference>
<reference evidence="5 6" key="1">
    <citation type="journal article" date="2016" name="Nat. Commun.">
        <title>Thousands of microbial genomes shed light on interconnected biogeochemical processes in an aquifer system.</title>
        <authorList>
            <person name="Anantharaman K."/>
            <person name="Brown C.T."/>
            <person name="Hug L.A."/>
            <person name="Sharon I."/>
            <person name="Castelle C.J."/>
            <person name="Probst A.J."/>
            <person name="Thomas B.C."/>
            <person name="Singh A."/>
            <person name="Wilkins M.J."/>
            <person name="Karaoz U."/>
            <person name="Brodie E.L."/>
            <person name="Williams K.H."/>
            <person name="Hubbard S.S."/>
            <person name="Banfield J.F."/>
        </authorList>
    </citation>
    <scope>NUCLEOTIDE SEQUENCE [LARGE SCALE GENOMIC DNA]</scope>
</reference>
<keyword evidence="4" id="KW-0411">Iron-sulfur</keyword>
<evidence type="ECO:0000256" key="2">
    <source>
        <dbReference type="ARBA" id="ARBA00022723"/>
    </source>
</evidence>
<evidence type="ECO:0000256" key="1">
    <source>
        <dbReference type="ARBA" id="ARBA00022691"/>
    </source>
</evidence>
<keyword evidence="1" id="KW-0949">S-adenosyl-L-methionine</keyword>
<evidence type="ECO:0000256" key="3">
    <source>
        <dbReference type="ARBA" id="ARBA00023004"/>
    </source>
</evidence>
<dbReference type="InterPro" id="IPR058240">
    <property type="entry name" value="rSAM_sf"/>
</dbReference>
<evidence type="ECO:0000313" key="5">
    <source>
        <dbReference type="EMBL" id="OGH84710.1"/>
    </source>
</evidence>
<dbReference type="GO" id="GO:0046872">
    <property type="term" value="F:metal ion binding"/>
    <property type="evidence" value="ECO:0007669"/>
    <property type="project" value="UniProtKB-KW"/>
</dbReference>
<dbReference type="SFLD" id="SFLDS00029">
    <property type="entry name" value="Radical_SAM"/>
    <property type="match status" value="1"/>
</dbReference>
<sequence>MRKPKQHRFMSIQGLHILQPEPALRVLVLDISGICNFKCQYCYGEAESFKILCQPLQYGDYEQLLDEAVKAGVQTIWFLGAHENTLSPHYLRLLGAAETRGLFTVTFSNGAAFGDDVIAKQIFGLTAKKFTESVAVHSGASVVIKRDSQNPAIQSALASNDHATVQIETAIHNIQHTALWSPGVNGLPRFGLNSVLTTANYADIADVFRFCLKNKLAYFCDTLLISGAATDSLAPTKAQTQEALAKIDLAVNDYGFSISPEQIVNFYDEECVLFDNYLFINHDGGVLPCAGFPDTHDRLGHISDGLSVLWARKMQMVTAYHQCAGCTKCPCRTHLEDGLI</sequence>
<dbReference type="Gene3D" id="3.20.20.70">
    <property type="entry name" value="Aldolase class I"/>
    <property type="match status" value="1"/>
</dbReference>
<dbReference type="InterPro" id="IPR050377">
    <property type="entry name" value="Radical_SAM_PqqE_MftC-like"/>
</dbReference>
<evidence type="ECO:0000313" key="6">
    <source>
        <dbReference type="Proteomes" id="UP000177803"/>
    </source>
</evidence>
<proteinExistence type="predicted"/>
<dbReference type="GO" id="GO:0003824">
    <property type="term" value="F:catalytic activity"/>
    <property type="evidence" value="ECO:0007669"/>
    <property type="project" value="InterPro"/>
</dbReference>
<dbReference type="GO" id="GO:0051536">
    <property type="term" value="F:iron-sulfur cluster binding"/>
    <property type="evidence" value="ECO:0007669"/>
    <property type="project" value="UniProtKB-KW"/>
</dbReference>
<protein>
    <recommendedName>
        <fullName evidence="7">Radical SAM core domain-containing protein</fullName>
    </recommendedName>
</protein>
<name>A0A1F6NLS1_9BACT</name>
<dbReference type="CDD" id="cd01335">
    <property type="entry name" value="Radical_SAM"/>
    <property type="match status" value="1"/>
</dbReference>
<keyword evidence="3" id="KW-0408">Iron</keyword>
<dbReference type="EMBL" id="MFQR01000004">
    <property type="protein sequence ID" value="OGH84710.1"/>
    <property type="molecule type" value="Genomic_DNA"/>
</dbReference>
<evidence type="ECO:0000256" key="4">
    <source>
        <dbReference type="ARBA" id="ARBA00023014"/>
    </source>
</evidence>
<evidence type="ECO:0008006" key="7">
    <source>
        <dbReference type="Google" id="ProtNLM"/>
    </source>
</evidence>
<accession>A0A1F6NLS1</accession>
<dbReference type="CDD" id="cd21109">
    <property type="entry name" value="SPASM"/>
    <property type="match status" value="1"/>
</dbReference>
<dbReference type="PANTHER" id="PTHR11228">
    <property type="entry name" value="RADICAL SAM DOMAIN PROTEIN"/>
    <property type="match status" value="1"/>
</dbReference>